<proteinExistence type="predicted"/>
<evidence type="ECO:0000313" key="3">
    <source>
        <dbReference type="Proteomes" id="UP000019277"/>
    </source>
</evidence>
<accession>W7J763</accession>
<dbReference type="EMBL" id="AYXG01000100">
    <property type="protein sequence ID" value="EWC61889.1"/>
    <property type="molecule type" value="Genomic_DNA"/>
</dbReference>
<dbReference type="AlphaFoldDB" id="W7J763"/>
<comment type="caution">
    <text evidence="2">The sequence shown here is derived from an EMBL/GenBank/DDBJ whole genome shotgun (WGS) entry which is preliminary data.</text>
</comment>
<reference evidence="2 3" key="1">
    <citation type="journal article" date="2014" name="Genome Announc.">
        <title>Draft Genome Sequence of the Antitrypanosomally Active Sponge-Associated Bacterium Actinokineospora sp. Strain EG49.</title>
        <authorList>
            <person name="Harjes J."/>
            <person name="Ryu T."/>
            <person name="Abdelmohsen U.R."/>
            <person name="Moitinho-Silva L."/>
            <person name="Horn H."/>
            <person name="Ravasi T."/>
            <person name="Hentschel U."/>
        </authorList>
    </citation>
    <scope>NUCLEOTIDE SEQUENCE [LARGE SCALE GENOMIC DNA]</scope>
    <source>
        <strain evidence="2 3">EG49</strain>
    </source>
</reference>
<dbReference type="eggNOG" id="COG1307">
    <property type="taxonomic scope" value="Bacteria"/>
</dbReference>
<dbReference type="Pfam" id="PF02645">
    <property type="entry name" value="DegV"/>
    <property type="match status" value="1"/>
</dbReference>
<dbReference type="PANTHER" id="PTHR33434:SF2">
    <property type="entry name" value="FATTY ACID-BINDING PROTEIN TM_1468"/>
    <property type="match status" value="1"/>
</dbReference>
<organism evidence="2 3">
    <name type="scientific">Actinokineospora spheciospongiae</name>
    <dbReference type="NCBI Taxonomy" id="909613"/>
    <lineage>
        <taxon>Bacteria</taxon>
        <taxon>Bacillati</taxon>
        <taxon>Actinomycetota</taxon>
        <taxon>Actinomycetes</taxon>
        <taxon>Pseudonocardiales</taxon>
        <taxon>Pseudonocardiaceae</taxon>
        <taxon>Actinokineospora</taxon>
    </lineage>
</organism>
<dbReference type="STRING" id="909613.UO65_2822"/>
<sequence length="278" mass="28966">MRVAVITDSTASLPPELARQWGIRVVPLRIRIGDHLDDEIRVPAAAVVAAMRADRPVSTEPPEPAALYWAYRAAAEDGADAVVSVHISSRQSKTAEHAREAAARVGLPVNVVDSRTMGMSLGYAVTAAARVAGAGGSPGRIIDALQRRLDGGSTFIYVETLDHLRRGGRIGAAAHLVGTALSVKPLLTMRDGQIAPLDRVIGGGRAKRRLADIATAAAGDRTVDVAVEHVGAPGQAAELMAELTERIPGVRERVVTDASSAIAVHAGPGMLSVVVSQT</sequence>
<dbReference type="GO" id="GO:0008289">
    <property type="term" value="F:lipid binding"/>
    <property type="evidence" value="ECO:0007669"/>
    <property type="project" value="UniProtKB-KW"/>
</dbReference>
<dbReference type="Gene3D" id="3.30.1180.10">
    <property type="match status" value="1"/>
</dbReference>
<dbReference type="SUPFAM" id="SSF82549">
    <property type="entry name" value="DAK1/DegV-like"/>
    <property type="match status" value="1"/>
</dbReference>
<evidence type="ECO:0000313" key="2">
    <source>
        <dbReference type="EMBL" id="EWC61889.1"/>
    </source>
</evidence>
<dbReference type="Gene3D" id="3.40.50.10170">
    <property type="match status" value="1"/>
</dbReference>
<dbReference type="InterPro" id="IPR003797">
    <property type="entry name" value="DegV"/>
</dbReference>
<dbReference type="PANTHER" id="PTHR33434">
    <property type="entry name" value="DEGV DOMAIN-CONTAINING PROTEIN DR_1986-RELATED"/>
    <property type="match status" value="1"/>
</dbReference>
<keyword evidence="3" id="KW-1185">Reference proteome</keyword>
<evidence type="ECO:0000256" key="1">
    <source>
        <dbReference type="ARBA" id="ARBA00023121"/>
    </source>
</evidence>
<dbReference type="PATRIC" id="fig|909613.9.peg.2822"/>
<name>W7J763_9PSEU</name>
<keyword evidence="1" id="KW-0446">Lipid-binding</keyword>
<dbReference type="InterPro" id="IPR043168">
    <property type="entry name" value="DegV_C"/>
</dbReference>
<dbReference type="RefSeq" id="WP_035282562.1">
    <property type="nucleotide sequence ID" value="NZ_AYXG01000100.1"/>
</dbReference>
<dbReference type="Proteomes" id="UP000019277">
    <property type="component" value="Unassembled WGS sequence"/>
</dbReference>
<dbReference type="NCBIfam" id="TIGR00762">
    <property type="entry name" value="DegV"/>
    <property type="match status" value="1"/>
</dbReference>
<protein>
    <submittedName>
        <fullName evidence="2">DegV family protein</fullName>
    </submittedName>
</protein>
<dbReference type="InterPro" id="IPR050270">
    <property type="entry name" value="DegV_domain_contain"/>
</dbReference>
<gene>
    <name evidence="2" type="ORF">UO65_2822</name>
</gene>
<dbReference type="OrthoDB" id="9760324at2"/>
<dbReference type="PROSITE" id="PS51482">
    <property type="entry name" value="DEGV"/>
    <property type="match status" value="1"/>
</dbReference>